<dbReference type="AlphaFoldDB" id="A0A699TFZ0"/>
<dbReference type="PANTHER" id="PTHR32071">
    <property type="entry name" value="TRANSCRIPTIONAL REGULATORY PROTEIN"/>
    <property type="match status" value="1"/>
</dbReference>
<dbReference type="GO" id="GO:0006355">
    <property type="term" value="P:regulation of DNA-templated transcription"/>
    <property type="evidence" value="ECO:0007669"/>
    <property type="project" value="InterPro"/>
</dbReference>
<accession>A0A699TFZ0</accession>
<keyword evidence="5" id="KW-0238">DNA-binding</keyword>
<dbReference type="PANTHER" id="PTHR32071:SF121">
    <property type="entry name" value="SIGMA L-DEPENDENT TRANSCRIPTIONAL REGULATOR YQIR-RELATED"/>
    <property type="match status" value="1"/>
</dbReference>
<dbReference type="Pfam" id="PF00158">
    <property type="entry name" value="Sigma54_activat"/>
    <property type="match status" value="1"/>
</dbReference>
<evidence type="ECO:0000256" key="1">
    <source>
        <dbReference type="ARBA" id="ARBA00022741"/>
    </source>
</evidence>
<reference evidence="5" key="1">
    <citation type="journal article" date="2019" name="Sci. Rep.">
        <title>Draft genome of Tanacetum cinerariifolium, the natural source of mosquito coil.</title>
        <authorList>
            <person name="Yamashiro T."/>
            <person name="Shiraishi A."/>
            <person name="Satake H."/>
            <person name="Nakayama K."/>
        </authorList>
    </citation>
    <scope>NUCLEOTIDE SEQUENCE</scope>
</reference>
<evidence type="ECO:0000313" key="5">
    <source>
        <dbReference type="EMBL" id="GFD08750.1"/>
    </source>
</evidence>
<proteinExistence type="predicted"/>
<keyword evidence="2" id="KW-0067">ATP-binding</keyword>
<gene>
    <name evidence="5" type="ORF">Tci_880719</name>
</gene>
<name>A0A699TFZ0_TANCI</name>
<dbReference type="GO" id="GO:0003677">
    <property type="term" value="F:DNA binding"/>
    <property type="evidence" value="ECO:0007669"/>
    <property type="project" value="UniProtKB-KW"/>
</dbReference>
<feature type="domain" description="Sigma-54 factor interaction" evidence="4">
    <location>
        <begin position="49"/>
        <end position="142"/>
    </location>
</feature>
<feature type="region of interest" description="Disordered" evidence="3">
    <location>
        <begin position="143"/>
        <end position="192"/>
    </location>
</feature>
<dbReference type="InterPro" id="IPR027417">
    <property type="entry name" value="P-loop_NTPase"/>
</dbReference>
<dbReference type="InterPro" id="IPR002078">
    <property type="entry name" value="Sigma_54_int"/>
</dbReference>
<dbReference type="PROSITE" id="PS50045">
    <property type="entry name" value="SIGMA54_INTERACT_4"/>
    <property type="match status" value="1"/>
</dbReference>
<protein>
    <submittedName>
        <fullName evidence="5">Sigma-54 dependent DNA-binding response regulator</fullName>
    </submittedName>
</protein>
<evidence type="ECO:0000256" key="2">
    <source>
        <dbReference type="ARBA" id="ARBA00022840"/>
    </source>
</evidence>
<keyword evidence="1" id="KW-0547">Nucleotide-binding</keyword>
<dbReference type="Gene3D" id="3.40.50.300">
    <property type="entry name" value="P-loop containing nucleotide triphosphate hydrolases"/>
    <property type="match status" value="1"/>
</dbReference>
<sequence length="192" mass="20651">MGAFDYLTKGGSDDQLLVTLERATEKARLQRRVQDLEKKMGLHYSFDAMIGAAPAFVQAKTLAQRVAPTEVTVLLEGPTGSGKELFAQAIHQASGRSTKPFVAVNCSAFPKDLLESALFGHRQGQAAAGARNPAVLPRGRYQAPAGRRAHCGRHQPPPARGGRRRPLPRRPVLPAGGIHGARASPQQSARRH</sequence>
<dbReference type="CDD" id="cd00009">
    <property type="entry name" value="AAA"/>
    <property type="match status" value="1"/>
</dbReference>
<dbReference type="EMBL" id="BKCJ011240607">
    <property type="protein sequence ID" value="GFD08750.1"/>
    <property type="molecule type" value="Genomic_DNA"/>
</dbReference>
<evidence type="ECO:0000256" key="3">
    <source>
        <dbReference type="SAM" id="MobiDB-lite"/>
    </source>
</evidence>
<dbReference type="GO" id="GO:0005524">
    <property type="term" value="F:ATP binding"/>
    <property type="evidence" value="ECO:0007669"/>
    <property type="project" value="UniProtKB-KW"/>
</dbReference>
<evidence type="ECO:0000259" key="4">
    <source>
        <dbReference type="PROSITE" id="PS50045"/>
    </source>
</evidence>
<dbReference type="SUPFAM" id="SSF52540">
    <property type="entry name" value="P-loop containing nucleoside triphosphate hydrolases"/>
    <property type="match status" value="1"/>
</dbReference>
<comment type="caution">
    <text evidence="5">The sequence shown here is derived from an EMBL/GenBank/DDBJ whole genome shotgun (WGS) entry which is preliminary data.</text>
</comment>
<organism evidence="5">
    <name type="scientific">Tanacetum cinerariifolium</name>
    <name type="common">Dalmatian daisy</name>
    <name type="synonym">Chrysanthemum cinerariifolium</name>
    <dbReference type="NCBI Taxonomy" id="118510"/>
    <lineage>
        <taxon>Eukaryota</taxon>
        <taxon>Viridiplantae</taxon>
        <taxon>Streptophyta</taxon>
        <taxon>Embryophyta</taxon>
        <taxon>Tracheophyta</taxon>
        <taxon>Spermatophyta</taxon>
        <taxon>Magnoliopsida</taxon>
        <taxon>eudicotyledons</taxon>
        <taxon>Gunneridae</taxon>
        <taxon>Pentapetalae</taxon>
        <taxon>asterids</taxon>
        <taxon>campanulids</taxon>
        <taxon>Asterales</taxon>
        <taxon>Asteraceae</taxon>
        <taxon>Asteroideae</taxon>
        <taxon>Anthemideae</taxon>
        <taxon>Anthemidinae</taxon>
        <taxon>Tanacetum</taxon>
    </lineage>
</organism>